<accession>A0A1I7ZZW6</accession>
<organism evidence="1 2">
    <name type="scientific">Steinernema glaseri</name>
    <dbReference type="NCBI Taxonomy" id="37863"/>
    <lineage>
        <taxon>Eukaryota</taxon>
        <taxon>Metazoa</taxon>
        <taxon>Ecdysozoa</taxon>
        <taxon>Nematoda</taxon>
        <taxon>Chromadorea</taxon>
        <taxon>Rhabditida</taxon>
        <taxon>Tylenchina</taxon>
        <taxon>Panagrolaimomorpha</taxon>
        <taxon>Strongyloidoidea</taxon>
        <taxon>Steinernematidae</taxon>
        <taxon>Steinernema</taxon>
    </lineage>
</organism>
<evidence type="ECO:0000313" key="2">
    <source>
        <dbReference type="WBParaSite" id="L893_g31446.t1"/>
    </source>
</evidence>
<dbReference type="AlphaFoldDB" id="A0A1I7ZZW6"/>
<evidence type="ECO:0000313" key="1">
    <source>
        <dbReference type="Proteomes" id="UP000095287"/>
    </source>
</evidence>
<reference evidence="2" key="1">
    <citation type="submission" date="2016-11" db="UniProtKB">
        <authorList>
            <consortium name="WormBaseParasite"/>
        </authorList>
    </citation>
    <scope>IDENTIFICATION</scope>
</reference>
<name>A0A1I7ZZW6_9BILA</name>
<keyword evidence="1" id="KW-1185">Reference proteome</keyword>
<protein>
    <submittedName>
        <fullName evidence="2">Uncharacterized protein</fullName>
    </submittedName>
</protein>
<dbReference type="WBParaSite" id="L893_g31446.t1">
    <property type="protein sequence ID" value="L893_g31446.t1"/>
    <property type="gene ID" value="L893_g31446"/>
</dbReference>
<dbReference type="Proteomes" id="UP000095287">
    <property type="component" value="Unplaced"/>
</dbReference>
<sequence length="102" mass="11175">MVPNESIRTECAQSIKGLVSLRPSSLGFSGATVQAEGDNCYEIWISRKSLLYAPLDINSSPNVRMVVDLGKGAVLRPSGPTCQQRRTKRLLRRIVVGLTQAF</sequence>
<proteinExistence type="predicted"/>